<feature type="transmembrane region" description="Helical" evidence="2">
    <location>
        <begin position="6"/>
        <end position="28"/>
    </location>
</feature>
<name>A0A2X0ME71_9BASI</name>
<dbReference type="AlphaFoldDB" id="A0A2X0ME71"/>
<evidence type="ECO:0000313" key="3">
    <source>
        <dbReference type="EMBL" id="SGY69832.1"/>
    </source>
</evidence>
<dbReference type="EMBL" id="FQNC01000046">
    <property type="protein sequence ID" value="SGY69832.1"/>
    <property type="molecule type" value="Genomic_DNA"/>
</dbReference>
<organism evidence="3 4">
    <name type="scientific">Microbotryum silenes-dioicae</name>
    <dbReference type="NCBI Taxonomy" id="796604"/>
    <lineage>
        <taxon>Eukaryota</taxon>
        <taxon>Fungi</taxon>
        <taxon>Dikarya</taxon>
        <taxon>Basidiomycota</taxon>
        <taxon>Pucciniomycotina</taxon>
        <taxon>Microbotryomycetes</taxon>
        <taxon>Microbotryales</taxon>
        <taxon>Microbotryaceae</taxon>
        <taxon>Microbotryum</taxon>
    </lineage>
</organism>
<evidence type="ECO:0000256" key="2">
    <source>
        <dbReference type="SAM" id="Phobius"/>
    </source>
</evidence>
<keyword evidence="4" id="KW-1185">Reference proteome</keyword>
<proteinExistence type="predicted"/>
<keyword evidence="2" id="KW-0812">Transmembrane</keyword>
<reference evidence="3 4" key="1">
    <citation type="submission" date="2016-11" db="EMBL/GenBank/DDBJ databases">
        <authorList>
            <person name="Jaros S."/>
            <person name="Januszkiewicz K."/>
            <person name="Wedrychowicz H."/>
        </authorList>
    </citation>
    <scope>NUCLEOTIDE SEQUENCE [LARGE SCALE GENOMIC DNA]</scope>
</reference>
<keyword evidence="2" id="KW-0472">Membrane</keyword>
<protein>
    <submittedName>
        <fullName evidence="3">BQ5605_C004g03068 protein</fullName>
    </submittedName>
</protein>
<feature type="region of interest" description="Disordered" evidence="1">
    <location>
        <begin position="44"/>
        <end position="63"/>
    </location>
</feature>
<sequence>MDSSLFRMIIFLCIFFAAWIVFILLSTCMGPSILHLLRSFFGLDPDPNPRHPRSNSSTSRGEYTAVRNLGLGFEGGRRGHEGWEMSALGKEGEYD</sequence>
<keyword evidence="2" id="KW-1133">Transmembrane helix</keyword>
<gene>
    <name evidence="3" type="primary">BQ5605_C004g03068</name>
    <name evidence="3" type="ORF">BQ5605_C004G03068</name>
</gene>
<accession>A0A2X0ME71</accession>
<evidence type="ECO:0000313" key="4">
    <source>
        <dbReference type="Proteomes" id="UP000249464"/>
    </source>
</evidence>
<evidence type="ECO:0000256" key="1">
    <source>
        <dbReference type="SAM" id="MobiDB-lite"/>
    </source>
</evidence>
<dbReference type="Proteomes" id="UP000249464">
    <property type="component" value="Unassembled WGS sequence"/>
</dbReference>